<accession>A0A9N8ZGW2</accession>
<sequence>MFVGHYTFSWLAKVWAPEIPIWVLLIAVQLVDIAWVTFLFLHIEEVRLEPGITRTSSLNLIYMPYTHSLLGAIMWSVLGGIWYRYFSGYRGGNKAAIIVGLAILTHWFEDLVVHRKGDPKHGFGLWNLAPAYSLITELTCILSTTLYYLYNTDPQPHKITGKRFWSDWGPTIYLVDMVLTEAVVTLIEPPSELLFRFSFIFLTAQAVYVGICMDSVRDVKVK</sequence>
<reference evidence="2" key="1">
    <citation type="submission" date="2021-06" db="EMBL/GenBank/DDBJ databases">
        <authorList>
            <person name="Kallberg Y."/>
            <person name="Tangrot J."/>
            <person name="Rosling A."/>
        </authorList>
    </citation>
    <scope>NUCLEOTIDE SEQUENCE</scope>
    <source>
        <strain evidence="2">IA702</strain>
    </source>
</reference>
<proteinExistence type="predicted"/>
<keyword evidence="1" id="KW-1133">Transmembrane helix</keyword>
<feature type="transmembrane region" description="Helical" evidence="1">
    <location>
        <begin position="125"/>
        <end position="150"/>
    </location>
</feature>
<dbReference type="Proteomes" id="UP000789572">
    <property type="component" value="Unassembled WGS sequence"/>
</dbReference>
<feature type="transmembrane region" description="Helical" evidence="1">
    <location>
        <begin position="95"/>
        <end position="113"/>
    </location>
</feature>
<organism evidence="2 3">
    <name type="scientific">Paraglomus occultum</name>
    <dbReference type="NCBI Taxonomy" id="144539"/>
    <lineage>
        <taxon>Eukaryota</taxon>
        <taxon>Fungi</taxon>
        <taxon>Fungi incertae sedis</taxon>
        <taxon>Mucoromycota</taxon>
        <taxon>Glomeromycotina</taxon>
        <taxon>Glomeromycetes</taxon>
        <taxon>Paraglomerales</taxon>
        <taxon>Paraglomeraceae</taxon>
        <taxon>Paraglomus</taxon>
    </lineage>
</organism>
<keyword evidence="1" id="KW-0472">Membrane</keyword>
<evidence type="ECO:0000256" key="1">
    <source>
        <dbReference type="SAM" id="Phobius"/>
    </source>
</evidence>
<evidence type="ECO:0000313" key="2">
    <source>
        <dbReference type="EMBL" id="CAG8493047.1"/>
    </source>
</evidence>
<keyword evidence="1" id="KW-0812">Transmembrane</keyword>
<protein>
    <submittedName>
        <fullName evidence="2">10055_t:CDS:1</fullName>
    </submittedName>
</protein>
<keyword evidence="3" id="KW-1185">Reference proteome</keyword>
<evidence type="ECO:0000313" key="3">
    <source>
        <dbReference type="Proteomes" id="UP000789572"/>
    </source>
</evidence>
<name>A0A9N8ZGW2_9GLOM</name>
<dbReference type="EMBL" id="CAJVPJ010000192">
    <property type="protein sequence ID" value="CAG8493047.1"/>
    <property type="molecule type" value="Genomic_DNA"/>
</dbReference>
<feature type="transmembrane region" description="Helical" evidence="1">
    <location>
        <begin position="62"/>
        <end position="83"/>
    </location>
</feature>
<dbReference type="AlphaFoldDB" id="A0A9N8ZGW2"/>
<comment type="caution">
    <text evidence="2">The sequence shown here is derived from an EMBL/GenBank/DDBJ whole genome shotgun (WGS) entry which is preliminary data.</text>
</comment>
<gene>
    <name evidence="2" type="ORF">POCULU_LOCUS2178</name>
</gene>
<feature type="transmembrane region" description="Helical" evidence="1">
    <location>
        <begin position="20"/>
        <end position="41"/>
    </location>
</feature>
<dbReference type="OrthoDB" id="2282679at2759"/>